<dbReference type="EMBL" id="BOMV01000076">
    <property type="protein sequence ID" value="GIE99718.1"/>
    <property type="molecule type" value="Genomic_DNA"/>
</dbReference>
<evidence type="ECO:0000313" key="5">
    <source>
        <dbReference type="Proteomes" id="UP000636960"/>
    </source>
</evidence>
<protein>
    <submittedName>
        <fullName evidence="4">TetR family transcriptional regulator</fullName>
    </submittedName>
</protein>
<keyword evidence="1 2" id="KW-0238">DNA-binding</keyword>
<dbReference type="InterPro" id="IPR036271">
    <property type="entry name" value="Tet_transcr_reg_TetR-rel_C_sf"/>
</dbReference>
<evidence type="ECO:0000313" key="4">
    <source>
        <dbReference type="EMBL" id="GIE99718.1"/>
    </source>
</evidence>
<dbReference type="Proteomes" id="UP000636960">
    <property type="component" value="Unassembled WGS sequence"/>
</dbReference>
<comment type="caution">
    <text evidence="4">The sequence shown here is derived from an EMBL/GenBank/DDBJ whole genome shotgun (WGS) entry which is preliminary data.</text>
</comment>
<dbReference type="GO" id="GO:0003677">
    <property type="term" value="F:DNA binding"/>
    <property type="evidence" value="ECO:0007669"/>
    <property type="project" value="UniProtKB-UniRule"/>
</dbReference>
<dbReference type="InterPro" id="IPR009057">
    <property type="entry name" value="Homeodomain-like_sf"/>
</dbReference>
<accession>A0A919K3W0</accession>
<dbReference type="PROSITE" id="PS50977">
    <property type="entry name" value="HTH_TETR_2"/>
    <property type="match status" value="1"/>
</dbReference>
<gene>
    <name evidence="4" type="ORF">Ari01nite_71830</name>
</gene>
<evidence type="ECO:0000256" key="2">
    <source>
        <dbReference type="PROSITE-ProRule" id="PRU00335"/>
    </source>
</evidence>
<name>A0A919K3W0_9ACTN</name>
<evidence type="ECO:0000256" key="1">
    <source>
        <dbReference type="ARBA" id="ARBA00023125"/>
    </source>
</evidence>
<organism evidence="4 5">
    <name type="scientific">Paractinoplanes rishiriensis</name>
    <dbReference type="NCBI Taxonomy" id="1050105"/>
    <lineage>
        <taxon>Bacteria</taxon>
        <taxon>Bacillati</taxon>
        <taxon>Actinomycetota</taxon>
        <taxon>Actinomycetes</taxon>
        <taxon>Micromonosporales</taxon>
        <taxon>Micromonosporaceae</taxon>
        <taxon>Paractinoplanes</taxon>
    </lineage>
</organism>
<dbReference type="InterPro" id="IPR041583">
    <property type="entry name" value="TetR_C_31"/>
</dbReference>
<feature type="domain" description="HTH tetR-type" evidence="3">
    <location>
        <begin position="22"/>
        <end position="82"/>
    </location>
</feature>
<sequence>MTSSLYTCRDSIGGGKVTDTTATRRQLIADAAITTLARAGMRGLTHRAVDQTAGLPEGSCSYYFRTRQALLQATLERLIEVDSADLPPGTALVEGGVAEVARAAAGVVRYWTSAAAGERMVARYELMLEASRRPELHEVLGRAREHYHRMAEVTLTAAGTSDPAGQAQLFIACLDGLVFRHLTGADPIGDGVAELMLDLLTGMRRRRE</sequence>
<dbReference type="Pfam" id="PF17940">
    <property type="entry name" value="TetR_C_31"/>
    <property type="match status" value="1"/>
</dbReference>
<dbReference type="AlphaFoldDB" id="A0A919K3W0"/>
<dbReference type="Gene3D" id="1.10.357.10">
    <property type="entry name" value="Tetracycline Repressor, domain 2"/>
    <property type="match status" value="1"/>
</dbReference>
<proteinExistence type="predicted"/>
<reference evidence="4" key="1">
    <citation type="submission" date="2021-01" db="EMBL/GenBank/DDBJ databases">
        <title>Whole genome shotgun sequence of Actinoplanes rishiriensis NBRC 108556.</title>
        <authorList>
            <person name="Komaki H."/>
            <person name="Tamura T."/>
        </authorList>
    </citation>
    <scope>NUCLEOTIDE SEQUENCE</scope>
    <source>
        <strain evidence="4">NBRC 108556</strain>
    </source>
</reference>
<dbReference type="SUPFAM" id="SSF46689">
    <property type="entry name" value="Homeodomain-like"/>
    <property type="match status" value="1"/>
</dbReference>
<feature type="DNA-binding region" description="H-T-H motif" evidence="2">
    <location>
        <begin position="45"/>
        <end position="64"/>
    </location>
</feature>
<keyword evidence="5" id="KW-1185">Reference proteome</keyword>
<evidence type="ECO:0000259" key="3">
    <source>
        <dbReference type="PROSITE" id="PS50977"/>
    </source>
</evidence>
<dbReference type="SUPFAM" id="SSF48498">
    <property type="entry name" value="Tetracyclin repressor-like, C-terminal domain"/>
    <property type="match status" value="1"/>
</dbReference>
<dbReference type="InterPro" id="IPR001647">
    <property type="entry name" value="HTH_TetR"/>
</dbReference>